<feature type="region of interest" description="Disordered" evidence="1">
    <location>
        <begin position="1"/>
        <end position="65"/>
    </location>
</feature>
<feature type="compositionally biased region" description="Basic and acidic residues" evidence="1">
    <location>
        <begin position="1"/>
        <end position="10"/>
    </location>
</feature>
<accession>I0BBB5</accession>
<dbReference type="PATRIC" id="fig|997761.3.peg.561"/>
<dbReference type="Proteomes" id="UP000007392">
    <property type="component" value="Chromosome"/>
</dbReference>
<protein>
    <submittedName>
        <fullName evidence="2">Uncharacterized protein</fullName>
    </submittedName>
</protein>
<sequence length="82" mass="8681">MSEDAQRLGDELSTAGTLNERGSGASEEGSMNTVKPKRGRKSKTPPPSDPLEGLDVEGSPHLQGMSPAWQRLYEAIGKAAKS</sequence>
<dbReference type="KEGG" id="pmw:B2K_02795"/>
<evidence type="ECO:0000313" key="2">
    <source>
        <dbReference type="EMBL" id="AFH59662.1"/>
    </source>
</evidence>
<name>I0BBB5_9BACL</name>
<evidence type="ECO:0000313" key="3">
    <source>
        <dbReference type="Proteomes" id="UP000007392"/>
    </source>
</evidence>
<dbReference type="HOGENOM" id="CLU_2570569_0_0_9"/>
<dbReference type="AlphaFoldDB" id="I0BBB5"/>
<dbReference type="RefSeq" id="WP_014649276.1">
    <property type="nucleotide sequence ID" value="NC_017672.3"/>
</dbReference>
<gene>
    <name evidence="2" type="ORF">B2K_02795</name>
</gene>
<dbReference type="EMBL" id="CP003422">
    <property type="protein sequence ID" value="AFH59662.1"/>
    <property type="molecule type" value="Genomic_DNA"/>
</dbReference>
<proteinExistence type="predicted"/>
<evidence type="ECO:0000256" key="1">
    <source>
        <dbReference type="SAM" id="MobiDB-lite"/>
    </source>
</evidence>
<reference evidence="2 3" key="1">
    <citation type="submission" date="2013-06" db="EMBL/GenBank/DDBJ databases">
        <title>Complete genome sequence of Paenibacillus mucilaginosus K02.</title>
        <authorList>
            <person name="Xiao B."/>
            <person name="Sun L."/>
            <person name="Xiao L."/>
            <person name="Lian B."/>
        </authorList>
    </citation>
    <scope>NUCLEOTIDE SEQUENCE [LARGE SCALE GENOMIC DNA]</scope>
    <source>
        <strain evidence="2 3">K02</strain>
    </source>
</reference>
<organism evidence="2 3">
    <name type="scientific">Paenibacillus mucilaginosus K02</name>
    <dbReference type="NCBI Taxonomy" id="997761"/>
    <lineage>
        <taxon>Bacteria</taxon>
        <taxon>Bacillati</taxon>
        <taxon>Bacillota</taxon>
        <taxon>Bacilli</taxon>
        <taxon>Bacillales</taxon>
        <taxon>Paenibacillaceae</taxon>
        <taxon>Paenibacillus</taxon>
    </lineage>
</organism>